<feature type="region of interest" description="Disordered" evidence="1">
    <location>
        <begin position="75"/>
        <end position="102"/>
    </location>
</feature>
<comment type="caution">
    <text evidence="2">The sequence shown here is derived from an EMBL/GenBank/DDBJ whole genome shotgun (WGS) entry which is preliminary data.</text>
</comment>
<dbReference type="EMBL" id="BGZK01000701">
    <property type="protein sequence ID" value="GBP56768.1"/>
    <property type="molecule type" value="Genomic_DNA"/>
</dbReference>
<accession>A0A4C1WZ75</accession>
<keyword evidence="3" id="KW-1185">Reference proteome</keyword>
<dbReference type="Proteomes" id="UP000299102">
    <property type="component" value="Unassembled WGS sequence"/>
</dbReference>
<name>A0A4C1WZ75_EUMVA</name>
<sequence length="102" mass="11670">MFLFDICLSFRLVSRRDNFAVVEHECLRRKTPPEYRQVRTGSRTLWGLRGTPKTNRVGTTPPARTVALIRRPNYGPAAARARRERRGAGRERPAPALADIRI</sequence>
<organism evidence="2 3">
    <name type="scientific">Eumeta variegata</name>
    <name type="common">Bagworm moth</name>
    <name type="synonym">Eumeta japonica</name>
    <dbReference type="NCBI Taxonomy" id="151549"/>
    <lineage>
        <taxon>Eukaryota</taxon>
        <taxon>Metazoa</taxon>
        <taxon>Ecdysozoa</taxon>
        <taxon>Arthropoda</taxon>
        <taxon>Hexapoda</taxon>
        <taxon>Insecta</taxon>
        <taxon>Pterygota</taxon>
        <taxon>Neoptera</taxon>
        <taxon>Endopterygota</taxon>
        <taxon>Lepidoptera</taxon>
        <taxon>Glossata</taxon>
        <taxon>Ditrysia</taxon>
        <taxon>Tineoidea</taxon>
        <taxon>Psychidae</taxon>
        <taxon>Oiketicinae</taxon>
        <taxon>Eumeta</taxon>
    </lineage>
</organism>
<protein>
    <submittedName>
        <fullName evidence="2">Uncharacterized protein</fullName>
    </submittedName>
</protein>
<dbReference type="AlphaFoldDB" id="A0A4C1WZ75"/>
<evidence type="ECO:0000313" key="3">
    <source>
        <dbReference type="Proteomes" id="UP000299102"/>
    </source>
</evidence>
<proteinExistence type="predicted"/>
<evidence type="ECO:0000256" key="1">
    <source>
        <dbReference type="SAM" id="MobiDB-lite"/>
    </source>
</evidence>
<gene>
    <name evidence="2" type="ORF">EVAR_91420_1</name>
</gene>
<reference evidence="2 3" key="1">
    <citation type="journal article" date="2019" name="Commun. Biol.">
        <title>The bagworm genome reveals a unique fibroin gene that provides high tensile strength.</title>
        <authorList>
            <person name="Kono N."/>
            <person name="Nakamura H."/>
            <person name="Ohtoshi R."/>
            <person name="Tomita M."/>
            <person name="Numata K."/>
            <person name="Arakawa K."/>
        </authorList>
    </citation>
    <scope>NUCLEOTIDE SEQUENCE [LARGE SCALE GENOMIC DNA]</scope>
</reference>
<evidence type="ECO:0000313" key="2">
    <source>
        <dbReference type="EMBL" id="GBP56768.1"/>
    </source>
</evidence>